<proteinExistence type="inferred from homology"/>
<comment type="subcellular location">
    <subcellularLocation>
        <location evidence="1">Membrane</location>
    </subcellularLocation>
</comment>
<keyword evidence="5 6" id="KW-0472">Membrane</keyword>
<name>A0A5J5AGB1_9ASTE</name>
<evidence type="ECO:0000256" key="6">
    <source>
        <dbReference type="SAM" id="Phobius"/>
    </source>
</evidence>
<dbReference type="GO" id="GO:0016020">
    <property type="term" value="C:membrane"/>
    <property type="evidence" value="ECO:0007669"/>
    <property type="project" value="UniProtKB-SubCell"/>
</dbReference>
<keyword evidence="8" id="KW-1185">Reference proteome</keyword>
<evidence type="ECO:0000256" key="5">
    <source>
        <dbReference type="ARBA" id="ARBA00023136"/>
    </source>
</evidence>
<reference evidence="7 8" key="1">
    <citation type="submission" date="2019-09" db="EMBL/GenBank/DDBJ databases">
        <title>A chromosome-level genome assembly of the Chinese tupelo Nyssa sinensis.</title>
        <authorList>
            <person name="Yang X."/>
            <person name="Kang M."/>
            <person name="Yang Y."/>
            <person name="Xiong H."/>
            <person name="Wang M."/>
            <person name="Zhang Z."/>
            <person name="Wang Z."/>
            <person name="Wu H."/>
            <person name="Ma T."/>
            <person name="Liu J."/>
            <person name="Xi Z."/>
        </authorList>
    </citation>
    <scope>NUCLEOTIDE SEQUENCE [LARGE SCALE GENOMIC DNA]</scope>
    <source>
        <strain evidence="7">J267</strain>
        <tissue evidence="7">Leaf</tissue>
    </source>
</reference>
<evidence type="ECO:0000256" key="4">
    <source>
        <dbReference type="ARBA" id="ARBA00022989"/>
    </source>
</evidence>
<evidence type="ECO:0000256" key="3">
    <source>
        <dbReference type="ARBA" id="ARBA00022692"/>
    </source>
</evidence>
<dbReference type="Pfam" id="PF05055">
    <property type="entry name" value="DUF677"/>
    <property type="match status" value="1"/>
</dbReference>
<feature type="transmembrane region" description="Helical" evidence="6">
    <location>
        <begin position="216"/>
        <end position="238"/>
    </location>
</feature>
<dbReference type="Proteomes" id="UP000325577">
    <property type="component" value="Linkage Group LG21"/>
</dbReference>
<gene>
    <name evidence="7" type="ORF">F0562_036131</name>
</gene>
<evidence type="ECO:0000313" key="8">
    <source>
        <dbReference type="Proteomes" id="UP000325577"/>
    </source>
</evidence>
<keyword evidence="4 6" id="KW-1133">Transmembrane helix</keyword>
<dbReference type="EMBL" id="CM018045">
    <property type="protein sequence ID" value="KAA8528776.1"/>
    <property type="molecule type" value="Genomic_DNA"/>
</dbReference>
<dbReference type="PANTHER" id="PTHR31113:SF20">
    <property type="entry name" value="UPF0496 PROTEIN 2-RELATED"/>
    <property type="match status" value="1"/>
</dbReference>
<sequence length="384" mass="43804">MSQMRKMVWSKLKSPFGRAGISKNKSMNNLVNKFSTVDEEYTEAFRTKSYIEICSKVQGQLGTKSLDKLSSSSSSSLSLYVPLSESLLQPRQETVINMIEGSNLYHLLANYFEASLEACHICELLLKAVHQTRINYKKIKRVIKLTRRVLHHRPDYTDNNFRAIFGELSSFASLKNPLSIINGQKFHEMHDGLVHLLQRLTSKRRKVRRRARLSKCWKKIAGFSVVISCSAISVALLVLALHGMVGMVAAPGLIACCLCLVKRRSKLAGRGHKTSKLEKLSAQLEVAAKGVYIWINDLDTMTRLVRRLHDETEHSKALADMCVRKGKSEVLKEVVREFRMDESCFLEQLEELEEHINLCFLTINRSRMLVLQEITVLQPEPEDR</sequence>
<feature type="transmembrane region" description="Helical" evidence="6">
    <location>
        <begin position="244"/>
        <end position="261"/>
    </location>
</feature>
<dbReference type="AlphaFoldDB" id="A0A5J5AGB1"/>
<organism evidence="7 8">
    <name type="scientific">Nyssa sinensis</name>
    <dbReference type="NCBI Taxonomy" id="561372"/>
    <lineage>
        <taxon>Eukaryota</taxon>
        <taxon>Viridiplantae</taxon>
        <taxon>Streptophyta</taxon>
        <taxon>Embryophyta</taxon>
        <taxon>Tracheophyta</taxon>
        <taxon>Spermatophyta</taxon>
        <taxon>Magnoliopsida</taxon>
        <taxon>eudicotyledons</taxon>
        <taxon>Gunneridae</taxon>
        <taxon>Pentapetalae</taxon>
        <taxon>asterids</taxon>
        <taxon>Cornales</taxon>
        <taxon>Nyssaceae</taxon>
        <taxon>Nyssa</taxon>
    </lineage>
</organism>
<dbReference type="OrthoDB" id="776561at2759"/>
<evidence type="ECO:0000256" key="2">
    <source>
        <dbReference type="ARBA" id="ARBA00009074"/>
    </source>
</evidence>
<dbReference type="PANTHER" id="PTHR31113">
    <property type="entry name" value="UPF0496 PROTEIN 3-RELATED"/>
    <property type="match status" value="1"/>
</dbReference>
<comment type="similarity">
    <text evidence="2">Belongs to the UPF0496 family.</text>
</comment>
<protein>
    <submittedName>
        <fullName evidence="7">Uncharacterized protein</fullName>
    </submittedName>
</protein>
<evidence type="ECO:0000256" key="1">
    <source>
        <dbReference type="ARBA" id="ARBA00004370"/>
    </source>
</evidence>
<dbReference type="InterPro" id="IPR007749">
    <property type="entry name" value="DUF677"/>
</dbReference>
<keyword evidence="3 6" id="KW-0812">Transmembrane</keyword>
<accession>A0A5J5AGB1</accession>
<evidence type="ECO:0000313" key="7">
    <source>
        <dbReference type="EMBL" id="KAA8528776.1"/>
    </source>
</evidence>